<dbReference type="CDD" id="cd07246">
    <property type="entry name" value="VOC_like"/>
    <property type="match status" value="1"/>
</dbReference>
<dbReference type="InterPro" id="IPR004360">
    <property type="entry name" value="Glyas_Fos-R_dOase_dom"/>
</dbReference>
<accession>A0A0E9MP09</accession>
<protein>
    <recommendedName>
        <fullName evidence="1">VOC domain-containing protein</fullName>
    </recommendedName>
</protein>
<sequence>MAVTAVPDGYHSVTPYLAVDGAAAAIDWYTRALGATEIMRMPMGDRIGHAEIRIGDSVVMLSDEWPDMNLLGPKTRGGVTASLMVYVPDVDAAFARAIDAGASEERAVADQFYGDRSGTLVDPFGHRWMISTHIEDVTPEAMQDRMEKMAELA</sequence>
<gene>
    <name evidence="2" type="ORF">SCH01S_32_00240</name>
</gene>
<evidence type="ECO:0000259" key="1">
    <source>
        <dbReference type="PROSITE" id="PS51819"/>
    </source>
</evidence>
<dbReference type="Proteomes" id="UP000033202">
    <property type="component" value="Unassembled WGS sequence"/>
</dbReference>
<evidence type="ECO:0000313" key="3">
    <source>
        <dbReference type="Proteomes" id="UP000033202"/>
    </source>
</evidence>
<comment type="caution">
    <text evidence="2">The sequence shown here is derived from an EMBL/GenBank/DDBJ whole genome shotgun (WGS) entry which is preliminary data.</text>
</comment>
<dbReference type="Pfam" id="PF00903">
    <property type="entry name" value="Glyoxalase"/>
    <property type="match status" value="1"/>
</dbReference>
<dbReference type="SUPFAM" id="SSF54593">
    <property type="entry name" value="Glyoxalase/Bleomycin resistance protein/Dihydroxybiphenyl dioxygenase"/>
    <property type="match status" value="1"/>
</dbReference>
<keyword evidence="3" id="KW-1185">Reference proteome</keyword>
<proteinExistence type="predicted"/>
<dbReference type="PANTHER" id="PTHR34109:SF1">
    <property type="entry name" value="VOC DOMAIN-CONTAINING PROTEIN"/>
    <property type="match status" value="1"/>
</dbReference>
<dbReference type="RefSeq" id="WP_046348313.1">
    <property type="nucleotide sequence ID" value="NZ_BBWU01000032.1"/>
</dbReference>
<reference evidence="2 3" key="1">
    <citation type="submission" date="2015-04" db="EMBL/GenBank/DDBJ databases">
        <title>Whole genome shotgun sequence of Sphingomonas changbaiensis NBRC 104936.</title>
        <authorList>
            <person name="Katano-Makiyama Y."/>
            <person name="Hosoyama A."/>
            <person name="Hashimoto M."/>
            <person name="Noguchi M."/>
            <person name="Tsuchikane K."/>
            <person name="Ohji S."/>
            <person name="Yamazoe A."/>
            <person name="Ichikawa N."/>
            <person name="Kimura A."/>
            <person name="Fujita N."/>
        </authorList>
    </citation>
    <scope>NUCLEOTIDE SEQUENCE [LARGE SCALE GENOMIC DNA]</scope>
    <source>
        <strain evidence="2 3">NBRC 104936</strain>
    </source>
</reference>
<dbReference type="Gene3D" id="3.30.720.110">
    <property type="match status" value="1"/>
</dbReference>
<evidence type="ECO:0000313" key="2">
    <source>
        <dbReference type="EMBL" id="GAO39487.1"/>
    </source>
</evidence>
<dbReference type="InterPro" id="IPR037523">
    <property type="entry name" value="VOC_core"/>
</dbReference>
<dbReference type="STRING" id="1219043.SCH01S_32_00240"/>
<organism evidence="2 3">
    <name type="scientific">Sphingomonas changbaiensis NBRC 104936</name>
    <dbReference type="NCBI Taxonomy" id="1219043"/>
    <lineage>
        <taxon>Bacteria</taxon>
        <taxon>Pseudomonadati</taxon>
        <taxon>Pseudomonadota</taxon>
        <taxon>Alphaproteobacteria</taxon>
        <taxon>Sphingomonadales</taxon>
        <taxon>Sphingomonadaceae</taxon>
        <taxon>Sphingomonas</taxon>
    </lineage>
</organism>
<feature type="domain" description="VOC" evidence="1">
    <location>
        <begin position="9"/>
        <end position="133"/>
    </location>
</feature>
<dbReference type="PANTHER" id="PTHR34109">
    <property type="entry name" value="BNAUNNG04460D PROTEIN-RELATED"/>
    <property type="match status" value="1"/>
</dbReference>
<dbReference type="AlphaFoldDB" id="A0A0E9MP09"/>
<dbReference type="PROSITE" id="PS51819">
    <property type="entry name" value="VOC"/>
    <property type="match status" value="1"/>
</dbReference>
<dbReference type="Gene3D" id="3.30.720.120">
    <property type="match status" value="1"/>
</dbReference>
<dbReference type="OrthoDB" id="9795306at2"/>
<dbReference type="EMBL" id="BBWU01000032">
    <property type="protein sequence ID" value="GAO39487.1"/>
    <property type="molecule type" value="Genomic_DNA"/>
</dbReference>
<name>A0A0E9MP09_9SPHN</name>
<dbReference type="InterPro" id="IPR029068">
    <property type="entry name" value="Glyas_Bleomycin-R_OHBP_Dase"/>
</dbReference>